<evidence type="ECO:0000313" key="2">
    <source>
        <dbReference type="Proteomes" id="UP000294933"/>
    </source>
</evidence>
<gene>
    <name evidence="1" type="ORF">BD410DRAFT_810795</name>
</gene>
<dbReference type="VEuPathDB" id="FungiDB:BD410DRAFT_810795"/>
<reference evidence="1 2" key="1">
    <citation type="submission" date="2018-06" db="EMBL/GenBank/DDBJ databases">
        <title>A transcriptomic atlas of mushroom development highlights an independent origin of complex multicellularity.</title>
        <authorList>
            <consortium name="DOE Joint Genome Institute"/>
            <person name="Krizsan K."/>
            <person name="Almasi E."/>
            <person name="Merenyi Z."/>
            <person name="Sahu N."/>
            <person name="Viragh M."/>
            <person name="Koszo T."/>
            <person name="Mondo S."/>
            <person name="Kiss B."/>
            <person name="Balint B."/>
            <person name="Kues U."/>
            <person name="Barry K."/>
            <person name="Hegedus J.C."/>
            <person name="Henrissat B."/>
            <person name="Johnson J."/>
            <person name="Lipzen A."/>
            <person name="Ohm R."/>
            <person name="Nagy I."/>
            <person name="Pangilinan J."/>
            <person name="Yan J."/>
            <person name="Xiong Y."/>
            <person name="Grigoriev I.V."/>
            <person name="Hibbett D.S."/>
            <person name="Nagy L.G."/>
        </authorList>
    </citation>
    <scope>NUCLEOTIDE SEQUENCE [LARGE SCALE GENOMIC DNA]</scope>
    <source>
        <strain evidence="1 2">SZMC22713</strain>
    </source>
</reference>
<accession>A0A4Y7PFN0</accession>
<proteinExistence type="predicted"/>
<dbReference type="STRING" id="50990.A0A4Y7PFN0"/>
<keyword evidence="2" id="KW-1185">Reference proteome</keyword>
<evidence type="ECO:0000313" key="1">
    <source>
        <dbReference type="EMBL" id="TDL13170.1"/>
    </source>
</evidence>
<protein>
    <submittedName>
        <fullName evidence="1">Uncharacterized protein</fullName>
    </submittedName>
</protein>
<dbReference type="EMBL" id="ML170903">
    <property type="protein sequence ID" value="TDL13170.1"/>
    <property type="molecule type" value="Genomic_DNA"/>
</dbReference>
<dbReference type="Proteomes" id="UP000294933">
    <property type="component" value="Unassembled WGS sequence"/>
</dbReference>
<sequence>MPLWSERFKESLPEDEKAREEVLVETLVRVKSWYNNRTRNISANSKASKPTAKGSKHVFKPKQKLQPVQAYQKMFQDELKLKVDAAFKVYEAECIAEGLENKGRLYIHNKIAKEDLTAASPEVLEKVEEYRNSSMEENVPEYLIDARDAMSDEDFDRFMANHRMQRSQDGLTRFVHTHLDKITTQIRGVAIILIGAPEPQNEGNVVTWISSREGEMESNQSFQQYLGPTKFKMLQDWWKDYCKSSFSPEMRKQRALFSAKTLRFLPFMEESSLHPGFKGACHRKHAL</sequence>
<name>A0A4Y7PFN0_9AGAM</name>
<dbReference type="OrthoDB" id="2803783at2759"/>
<organism evidence="1 2">
    <name type="scientific">Rickenella mellea</name>
    <dbReference type="NCBI Taxonomy" id="50990"/>
    <lineage>
        <taxon>Eukaryota</taxon>
        <taxon>Fungi</taxon>
        <taxon>Dikarya</taxon>
        <taxon>Basidiomycota</taxon>
        <taxon>Agaricomycotina</taxon>
        <taxon>Agaricomycetes</taxon>
        <taxon>Hymenochaetales</taxon>
        <taxon>Rickenellaceae</taxon>
        <taxon>Rickenella</taxon>
    </lineage>
</organism>
<dbReference type="AlphaFoldDB" id="A0A4Y7PFN0"/>